<dbReference type="InterPro" id="IPR039424">
    <property type="entry name" value="SBP_5"/>
</dbReference>
<dbReference type="SUPFAM" id="SSF53850">
    <property type="entry name" value="Periplasmic binding protein-like II"/>
    <property type="match status" value="1"/>
</dbReference>
<dbReference type="Gene3D" id="3.10.105.10">
    <property type="entry name" value="Dipeptide-binding Protein, Domain 3"/>
    <property type="match status" value="1"/>
</dbReference>
<dbReference type="InterPro" id="IPR000914">
    <property type="entry name" value="SBP_5_dom"/>
</dbReference>
<evidence type="ECO:0000313" key="3">
    <source>
        <dbReference type="Proteomes" id="UP000277256"/>
    </source>
</evidence>
<accession>A0A426UX47</accession>
<gene>
    <name evidence="2" type="ORF">EIW28_10660</name>
</gene>
<dbReference type="Pfam" id="PF00496">
    <property type="entry name" value="SBP_bac_5"/>
    <property type="match status" value="1"/>
</dbReference>
<proteinExistence type="predicted"/>
<dbReference type="PANTHER" id="PTHR30290">
    <property type="entry name" value="PERIPLASMIC BINDING COMPONENT OF ABC TRANSPORTER"/>
    <property type="match status" value="1"/>
</dbReference>
<name>A0A426UX47_9ACTN</name>
<organism evidence="2 3">
    <name type="scientific">Glycomyces terrestris</name>
    <dbReference type="NCBI Taxonomy" id="2493553"/>
    <lineage>
        <taxon>Bacteria</taxon>
        <taxon>Bacillati</taxon>
        <taxon>Actinomycetota</taxon>
        <taxon>Actinomycetes</taxon>
        <taxon>Glycomycetales</taxon>
        <taxon>Glycomycetaceae</taxon>
        <taxon>Glycomyces</taxon>
    </lineage>
</organism>
<dbReference type="AlphaFoldDB" id="A0A426UX47"/>
<sequence>MEETQHMALTRRALGGLTIGGSSALMLAACGGDEEDGGGGPSGELTWAIAYPWEAWNENTSTGNNSAGHLAMAPMVSAGSGGYDFDPEGNVFYDDAIFEGEPELISEAPMQIQVTLKEGAQWSDGKPIRLEDFIFQWYSLSGNPEHANQEKALPATTAWGSTVASIEEPEPGVIVFTFAEGNVDPEWKFTGGVYLPSHYAEEEGGFTAWQTDPEVMGDAITWFNENLWTVVSGPYKPVDNKLGEYIVYEPNEKYQGSKKAKFTKLTMRPVTGIEAEVTELRQGTIAGCWPNDFSLEILQELDENPEEWKYETYAGATWSHFDINVRNGFLADVELRKAVFTAVNIGEIKERAFPGTEVPWLGNHFFTEESPYYQDYLTPANYGLGDLDAAKAILTAAGYTWNGDGKLEKDGEQVVFNFRFATSNEIRKLTGEVIQAQLEPLGIDLELKGFGDEDFAGTLSSADFDMIVFSWVGSPAFTTGPNQYFATDSASNYGGYDDPVINELLPKVRGTFDMDEAADFANQISAQAVAQAYTLPLYSSPLSVIWNAKLIELTDPVNPASQAGPTWNVREWQAP</sequence>
<comment type="caution">
    <text evidence="2">The sequence shown here is derived from an EMBL/GenBank/DDBJ whole genome shotgun (WGS) entry which is preliminary data.</text>
</comment>
<protein>
    <recommendedName>
        <fullName evidence="1">Solute-binding protein family 5 domain-containing protein</fullName>
    </recommendedName>
</protein>
<evidence type="ECO:0000313" key="2">
    <source>
        <dbReference type="EMBL" id="RRR99192.1"/>
    </source>
</evidence>
<dbReference type="Gene3D" id="3.40.190.10">
    <property type="entry name" value="Periplasmic binding protein-like II"/>
    <property type="match status" value="1"/>
</dbReference>
<dbReference type="GO" id="GO:0015833">
    <property type="term" value="P:peptide transport"/>
    <property type="evidence" value="ECO:0007669"/>
    <property type="project" value="TreeGrafter"/>
</dbReference>
<dbReference type="Proteomes" id="UP000277256">
    <property type="component" value="Unassembled WGS sequence"/>
</dbReference>
<dbReference type="EMBL" id="RSEB01000003">
    <property type="protein sequence ID" value="RRR99192.1"/>
    <property type="molecule type" value="Genomic_DNA"/>
</dbReference>
<reference evidence="2 3" key="1">
    <citation type="submission" date="2018-12" db="EMBL/GenBank/DDBJ databases">
        <title>Glycomyces sp. YIM 121974 draft genome.</title>
        <authorList>
            <person name="Li Q."/>
        </authorList>
    </citation>
    <scope>NUCLEOTIDE SEQUENCE [LARGE SCALE GENOMIC DNA]</scope>
    <source>
        <strain evidence="2 3">YIM 121974</strain>
    </source>
</reference>
<dbReference type="GO" id="GO:1904680">
    <property type="term" value="F:peptide transmembrane transporter activity"/>
    <property type="evidence" value="ECO:0007669"/>
    <property type="project" value="TreeGrafter"/>
</dbReference>
<keyword evidence="3" id="KW-1185">Reference proteome</keyword>
<evidence type="ECO:0000259" key="1">
    <source>
        <dbReference type="Pfam" id="PF00496"/>
    </source>
</evidence>
<feature type="domain" description="Solute-binding protein family 5" evidence="1">
    <location>
        <begin position="106"/>
        <end position="489"/>
    </location>
</feature>
<dbReference type="PANTHER" id="PTHR30290:SF65">
    <property type="entry name" value="MONOACYL PHOSPHATIDYLINOSITOL TETRAMANNOSIDE-BINDING PROTEIN LPQW-RELATED"/>
    <property type="match status" value="1"/>
</dbReference>